<protein>
    <recommendedName>
        <fullName evidence="4">Resolvase HTH domain-containing protein</fullName>
    </recommendedName>
</protein>
<feature type="compositionally biased region" description="Acidic residues" evidence="1">
    <location>
        <begin position="62"/>
        <end position="78"/>
    </location>
</feature>
<dbReference type="SUPFAM" id="SSF48295">
    <property type="entry name" value="TrpR-like"/>
    <property type="match status" value="1"/>
</dbReference>
<dbReference type="AlphaFoldDB" id="A0A2R6C608"/>
<evidence type="ECO:0000256" key="1">
    <source>
        <dbReference type="SAM" id="MobiDB-lite"/>
    </source>
</evidence>
<sequence length="207" mass="24683">MRGRRGKKEEEELKRRIRTLLEEGKTYKEIREETGAGRSTIAKVKKQMEREEVGHRSPLEANPEENQDEVVDEEIDEEEATRQLEAIDKAAGNTALNEIIAKVKAKAKLEVDEIYTLGLVLRDVLQSEAGEEYYKEAEKSGLPLDQWIQQSFERMLRDRYYFIYSLWEHPDLYRVINWSLDAWKLWYQEWRYQLLREEYGKRDSFGD</sequence>
<feature type="compositionally biased region" description="Basic and acidic residues" evidence="1">
    <location>
        <begin position="46"/>
        <end position="58"/>
    </location>
</feature>
<dbReference type="GO" id="GO:0043565">
    <property type="term" value="F:sequence-specific DNA binding"/>
    <property type="evidence" value="ECO:0007669"/>
    <property type="project" value="InterPro"/>
</dbReference>
<evidence type="ECO:0000313" key="2">
    <source>
        <dbReference type="EMBL" id="PSO06345.1"/>
    </source>
</evidence>
<evidence type="ECO:0008006" key="4">
    <source>
        <dbReference type="Google" id="ProtNLM"/>
    </source>
</evidence>
<accession>A0A2R6C608</accession>
<organism evidence="2 3">
    <name type="scientific">Candidatus Marsarchaeota G2 archaeon BE_D</name>
    <dbReference type="NCBI Taxonomy" id="1978158"/>
    <lineage>
        <taxon>Archaea</taxon>
        <taxon>Candidatus Marsarchaeota</taxon>
        <taxon>Candidatus Marsarchaeota group 2</taxon>
    </lineage>
</organism>
<name>A0A2R6C608_9ARCH</name>
<comment type="caution">
    <text evidence="2">The sequence shown here is derived from an EMBL/GenBank/DDBJ whole genome shotgun (WGS) entry which is preliminary data.</text>
</comment>
<dbReference type="EMBL" id="NEXF01000520">
    <property type="protein sequence ID" value="PSO06345.1"/>
    <property type="molecule type" value="Genomic_DNA"/>
</dbReference>
<evidence type="ECO:0000313" key="3">
    <source>
        <dbReference type="Proteomes" id="UP000242015"/>
    </source>
</evidence>
<dbReference type="InterPro" id="IPR038116">
    <property type="entry name" value="TrpR-like_sf"/>
</dbReference>
<feature type="region of interest" description="Disordered" evidence="1">
    <location>
        <begin position="34"/>
        <end position="78"/>
    </location>
</feature>
<reference evidence="2 3" key="1">
    <citation type="submission" date="2017-04" db="EMBL/GenBank/DDBJ databases">
        <title>Novel microbial lineages endemic to geothermal iron-oxide mats fill important gaps in the evolutionary history of Archaea.</title>
        <authorList>
            <person name="Jay Z.J."/>
            <person name="Beam J.P."/>
            <person name="Dlakic M."/>
            <person name="Rusch D.B."/>
            <person name="Kozubal M.A."/>
            <person name="Inskeep W.P."/>
        </authorList>
    </citation>
    <scope>NUCLEOTIDE SEQUENCE [LARGE SCALE GENOMIC DNA]</scope>
    <source>
        <strain evidence="2">BE_D</strain>
    </source>
</reference>
<gene>
    <name evidence="2" type="ORF">B9Q04_16520</name>
</gene>
<proteinExistence type="predicted"/>
<dbReference type="InterPro" id="IPR010921">
    <property type="entry name" value="Trp_repressor/repl_initiator"/>
</dbReference>
<dbReference type="Gene3D" id="1.10.1270.10">
    <property type="entry name" value="TrpR-like"/>
    <property type="match status" value="1"/>
</dbReference>
<dbReference type="Proteomes" id="UP000242015">
    <property type="component" value="Unassembled WGS sequence"/>
</dbReference>